<feature type="chain" id="PRO_5047115494" description="TonB C-terminal domain-containing protein" evidence="1">
    <location>
        <begin position="20"/>
        <end position="359"/>
    </location>
</feature>
<feature type="signal peptide" evidence="1">
    <location>
        <begin position="1"/>
        <end position="19"/>
    </location>
</feature>
<gene>
    <name evidence="2" type="ORF">NPX36_09765</name>
</gene>
<dbReference type="RefSeq" id="WP_257498533.1">
    <property type="nucleotide sequence ID" value="NZ_CP102382.1"/>
</dbReference>
<evidence type="ECO:0000313" key="3">
    <source>
        <dbReference type="Proteomes" id="UP001317001"/>
    </source>
</evidence>
<evidence type="ECO:0008006" key="4">
    <source>
        <dbReference type="Google" id="ProtNLM"/>
    </source>
</evidence>
<keyword evidence="1" id="KW-0732">Signal</keyword>
<keyword evidence="3" id="KW-1185">Reference proteome</keyword>
<protein>
    <recommendedName>
        <fullName evidence="4">TonB C-terminal domain-containing protein</fullName>
    </recommendedName>
</protein>
<sequence>MIKTLVLFLSCLSITFSQAQTKTENDLYVAGYRNEDFNTAYLAFSKKKNDSLYFFSNDESRYSALPSHSFEKDTLGIKTKLIVTDNKISLYYTSDEYKQDYHYFKVENSEFTIDQVREIKGKRYTTELDKVAMIPNRDLKIQREIYFLDSLNVEITYTYTLNNTILFTEKEIKNIAFQLVDNKVFFSFYDGELNLNNRWYQLTNLQKDKFSFVHYAETKKNVDVYTLNSAKNQEINSSNFKMCWDRRPYEYYNYEPDIKYTNGNNALLKRLIKDAPTTKGNGFITIHFAINCEGKVGRFGLEQMDTNYQSASYNPDLIKHLIQEISKITEWNLPEKIQTDTHRFLMFKVTNGKITEVWP</sequence>
<accession>A0ABY5NQ32</accession>
<dbReference type="Proteomes" id="UP001317001">
    <property type="component" value="Chromosome"/>
</dbReference>
<evidence type="ECO:0000313" key="2">
    <source>
        <dbReference type="EMBL" id="UUV20630.1"/>
    </source>
</evidence>
<name>A0ABY5NQ32_9FLAO</name>
<dbReference type="EMBL" id="CP102382">
    <property type="protein sequence ID" value="UUV20630.1"/>
    <property type="molecule type" value="Genomic_DNA"/>
</dbReference>
<proteinExistence type="predicted"/>
<reference evidence="2 3" key="1">
    <citation type="submission" date="2022-08" db="EMBL/GenBank/DDBJ databases">
        <title>Myroides zhujiangensis sp. nov., a novel bacterium isolated from sediment in the Pearl River Estuary.</title>
        <authorList>
            <person name="Cui L."/>
        </authorList>
    </citation>
    <scope>NUCLEOTIDE SEQUENCE [LARGE SCALE GENOMIC DNA]</scope>
    <source>
        <strain evidence="2 3">SCSIO 72103</strain>
    </source>
</reference>
<organism evidence="2 3">
    <name type="scientific">Paenimyroides aestuarii</name>
    <dbReference type="NCBI Taxonomy" id="2968490"/>
    <lineage>
        <taxon>Bacteria</taxon>
        <taxon>Pseudomonadati</taxon>
        <taxon>Bacteroidota</taxon>
        <taxon>Flavobacteriia</taxon>
        <taxon>Flavobacteriales</taxon>
        <taxon>Flavobacteriaceae</taxon>
        <taxon>Paenimyroides</taxon>
    </lineage>
</organism>
<evidence type="ECO:0000256" key="1">
    <source>
        <dbReference type="SAM" id="SignalP"/>
    </source>
</evidence>